<evidence type="ECO:0000313" key="4">
    <source>
        <dbReference type="Proteomes" id="UP001355207"/>
    </source>
</evidence>
<feature type="region of interest" description="Disordered" evidence="2">
    <location>
        <begin position="1"/>
        <end position="55"/>
    </location>
</feature>
<protein>
    <submittedName>
        <fullName evidence="3">Uncharacterized protein</fullName>
    </submittedName>
</protein>
<sequence length="182" mass="21478">MDSYISNNKDNSNIKDNVSTKNRNDNHGNNNNNNNNTSNNDNDKNTKEKRKVDIDDNYANLGKDIEIFKTKLKDTERQRDVLAKKVIQLIARNNLLVQVEKQLKDNEFKLKGQILELDAKFCNERNKNEYNKNHYHDSKILCDIIDKNKEWINKFEQVQKEAKIAFIEMNEARRKHGVKEKV</sequence>
<evidence type="ECO:0000256" key="2">
    <source>
        <dbReference type="SAM" id="MobiDB-lite"/>
    </source>
</evidence>
<accession>A0AAX4JVS7</accession>
<dbReference type="EMBL" id="CP144101">
    <property type="protein sequence ID" value="WWC88640.1"/>
    <property type="molecule type" value="Genomic_DNA"/>
</dbReference>
<reference evidence="3 4" key="1">
    <citation type="submission" date="2024-01" db="EMBL/GenBank/DDBJ databases">
        <title>Comparative genomics of Cryptococcus and Kwoniella reveals pathogenesis evolution and contrasting modes of karyotype evolution via chromosome fusion or intercentromeric recombination.</title>
        <authorList>
            <person name="Coelho M.A."/>
            <person name="David-Palma M."/>
            <person name="Shea T."/>
            <person name="Bowers K."/>
            <person name="McGinley-Smith S."/>
            <person name="Mohammad A.W."/>
            <person name="Gnirke A."/>
            <person name="Yurkov A.M."/>
            <person name="Nowrousian M."/>
            <person name="Sun S."/>
            <person name="Cuomo C.A."/>
            <person name="Heitman J."/>
        </authorList>
    </citation>
    <scope>NUCLEOTIDE SEQUENCE [LARGE SCALE GENOMIC DNA]</scope>
    <source>
        <strain evidence="3 4">CBS 6074</strain>
    </source>
</reference>
<keyword evidence="1" id="KW-0175">Coiled coil</keyword>
<feature type="compositionally biased region" description="Basic and acidic residues" evidence="2">
    <location>
        <begin position="41"/>
        <end position="54"/>
    </location>
</feature>
<organism evidence="3 4">
    <name type="scientific">Kwoniella dendrophila CBS 6074</name>
    <dbReference type="NCBI Taxonomy" id="1295534"/>
    <lineage>
        <taxon>Eukaryota</taxon>
        <taxon>Fungi</taxon>
        <taxon>Dikarya</taxon>
        <taxon>Basidiomycota</taxon>
        <taxon>Agaricomycotina</taxon>
        <taxon>Tremellomycetes</taxon>
        <taxon>Tremellales</taxon>
        <taxon>Cryptococcaceae</taxon>
        <taxon>Kwoniella</taxon>
    </lineage>
</organism>
<feature type="coiled-coil region" evidence="1">
    <location>
        <begin position="58"/>
        <end position="92"/>
    </location>
</feature>
<dbReference type="GeneID" id="91094223"/>
<evidence type="ECO:0000313" key="3">
    <source>
        <dbReference type="EMBL" id="WWC88640.1"/>
    </source>
</evidence>
<keyword evidence="4" id="KW-1185">Reference proteome</keyword>
<dbReference type="Proteomes" id="UP001355207">
    <property type="component" value="Chromosome 4"/>
</dbReference>
<dbReference type="RefSeq" id="XP_066075403.1">
    <property type="nucleotide sequence ID" value="XM_066219306.1"/>
</dbReference>
<dbReference type="AlphaFoldDB" id="A0AAX4JVS7"/>
<name>A0AAX4JVS7_9TREE</name>
<proteinExistence type="predicted"/>
<feature type="compositionally biased region" description="Low complexity" evidence="2">
    <location>
        <begin position="1"/>
        <end position="40"/>
    </location>
</feature>
<gene>
    <name evidence="3" type="ORF">L201_003553</name>
</gene>
<evidence type="ECO:0000256" key="1">
    <source>
        <dbReference type="SAM" id="Coils"/>
    </source>
</evidence>